<evidence type="ECO:0000259" key="2">
    <source>
        <dbReference type="Pfam" id="PF17921"/>
    </source>
</evidence>
<dbReference type="SUPFAM" id="SSF56672">
    <property type="entry name" value="DNA/RNA polymerases"/>
    <property type="match status" value="1"/>
</dbReference>
<feature type="region of interest" description="Disordered" evidence="1">
    <location>
        <begin position="183"/>
        <end position="202"/>
    </location>
</feature>
<sequence length="935" mass="105527">MVHPLRRLSASCRSRGQNAVSGGTLASHESANERASGGDEQVRLTSHTQSAFARPSYPYRYTADQPQYSSLPQLERVSPLQCLSPTDISAPLYPPGPVTRYSLHSYGLQSSLHLPHYLRLMCCILPLQWFQLQHQGQLPFPLQCSQLHALQRGIIQSGSDRTYTLPDLAEWLERKVQTLQVSHRISTSSSPSTRPATTPFLWRDGEKERSPDVYEWRVLPFGTTCSPCCAIYALQRHAQDFREGNEDVVNSVLQAFYVDNCLQSLPSTEQAKQLIDRLRAVLGTGGFDIRQWSCNVPDVISHLPAEAKSVSCELWLSAHKEEPVESTLGLMWNCSTDTLSYRHRDIPPAQPTLRYVYRVLASQYDPLGFLIPYTTRAKMLVQVLWKKGRDWDEPITDELLPVWQAWESELSQLHQVIIPRRYTSEIPASNNVELHIFTDASERAYGAVAYLRTEDVTGAVKVSFVLARSRVAPKKQLSIPRLELCAALSGAQLAKLLQTELTLPIKATTLWTDSTTVLHWIQSESQQYKVFVGTRVAEIQELVGAHHWRYIPSSQNAADDITRGKSLSDLIKPSRWTCGPDFLYQPESEWPTKPIATSTPEEPEEVRDLTFCGNIVTATPAPRSKSWSDLIQATYLAQHGAAAPPMTATDRLETEVFILKRAQEESFPAEVAALQAGKPLQTNSRLVSLCPEYDRAVGLIRVGGRLRKAEGLQDTIHPIVLAPDHPTTRLLIQHCDNQLLHPGPDRVFAEMRRTYWILRGRQAVKKYQRSCTECQRWRNKPTVPQVEGILNSKPLGYASSDIADPDPITPNLLLMGRRDASLPQAVYRSSDLIGRRRWKHSQVLADHFWAQFTRNYLPNLHQRRKWQTHTPDLSTGQVVMVIDPLLPRARWPIGRVVNVIPSDDGRIRAAEVDIKGTIYTRPVAKLISLPEMPED</sequence>
<reference evidence="5" key="1">
    <citation type="submission" date="2024-04" db="EMBL/GenBank/DDBJ databases">
        <title>Salinicola lusitanus LLJ914,a marine bacterium isolated from the Okinawa Trough.</title>
        <authorList>
            <person name="Li J."/>
        </authorList>
    </citation>
    <scope>NUCLEOTIDE SEQUENCE [LARGE SCALE GENOMIC DNA]</scope>
</reference>
<proteinExistence type="predicted"/>
<feature type="compositionally biased region" description="Polar residues" evidence="1">
    <location>
        <begin position="11"/>
        <end position="21"/>
    </location>
</feature>
<dbReference type="Gene3D" id="1.10.340.70">
    <property type="match status" value="1"/>
</dbReference>
<feature type="compositionally biased region" description="Low complexity" evidence="1">
    <location>
        <begin position="186"/>
        <end position="199"/>
    </location>
</feature>
<name>A0AAW0PH81_9GOBI</name>
<feature type="domain" description="DUF5641" evidence="3">
    <location>
        <begin position="836"/>
        <end position="929"/>
    </location>
</feature>
<dbReference type="InterPro" id="IPR008042">
    <property type="entry name" value="Retrotrans_Pao"/>
</dbReference>
<feature type="compositionally biased region" description="Basic and acidic residues" evidence="1">
    <location>
        <begin position="30"/>
        <end position="42"/>
    </location>
</feature>
<evidence type="ECO:0000256" key="1">
    <source>
        <dbReference type="SAM" id="MobiDB-lite"/>
    </source>
</evidence>
<keyword evidence="5" id="KW-1185">Reference proteome</keyword>
<gene>
    <name evidence="4" type="ORF">WMY93_005593</name>
</gene>
<protein>
    <recommendedName>
        <fullName evidence="6">DUF5641 domain-containing protein</fullName>
    </recommendedName>
</protein>
<accession>A0AAW0PH81</accession>
<dbReference type="InterPro" id="IPR043128">
    <property type="entry name" value="Rev_trsase/Diguanyl_cyclase"/>
</dbReference>
<dbReference type="PANTHER" id="PTHR47331">
    <property type="entry name" value="PHD-TYPE DOMAIN-CONTAINING PROTEIN"/>
    <property type="match status" value="1"/>
</dbReference>
<dbReference type="Pfam" id="PF18701">
    <property type="entry name" value="DUF5641"/>
    <property type="match status" value="1"/>
</dbReference>
<evidence type="ECO:0000259" key="3">
    <source>
        <dbReference type="Pfam" id="PF18701"/>
    </source>
</evidence>
<dbReference type="Pfam" id="PF17921">
    <property type="entry name" value="Integrase_H2C2"/>
    <property type="match status" value="1"/>
</dbReference>
<dbReference type="InterPro" id="IPR041588">
    <property type="entry name" value="Integrase_H2C2"/>
</dbReference>
<comment type="caution">
    <text evidence="4">The sequence shown here is derived from an EMBL/GenBank/DDBJ whole genome shotgun (WGS) entry which is preliminary data.</text>
</comment>
<dbReference type="InterPro" id="IPR040676">
    <property type="entry name" value="DUF5641"/>
</dbReference>
<feature type="domain" description="Integrase zinc-binding" evidence="2">
    <location>
        <begin position="727"/>
        <end position="779"/>
    </location>
</feature>
<dbReference type="Gene3D" id="3.10.10.10">
    <property type="entry name" value="HIV Type 1 Reverse Transcriptase, subunit A, domain 1"/>
    <property type="match status" value="1"/>
</dbReference>
<dbReference type="Gene3D" id="3.30.70.270">
    <property type="match status" value="1"/>
</dbReference>
<dbReference type="EMBL" id="JBBPFD010000004">
    <property type="protein sequence ID" value="KAK7929198.1"/>
    <property type="molecule type" value="Genomic_DNA"/>
</dbReference>
<dbReference type="PANTHER" id="PTHR47331:SF5">
    <property type="entry name" value="RIBONUCLEASE H"/>
    <property type="match status" value="1"/>
</dbReference>
<evidence type="ECO:0008006" key="6">
    <source>
        <dbReference type="Google" id="ProtNLM"/>
    </source>
</evidence>
<feature type="region of interest" description="Disordered" evidence="1">
    <location>
        <begin position="1"/>
        <end position="47"/>
    </location>
</feature>
<evidence type="ECO:0000313" key="5">
    <source>
        <dbReference type="Proteomes" id="UP001460270"/>
    </source>
</evidence>
<organism evidence="4 5">
    <name type="scientific">Mugilogobius chulae</name>
    <name type="common">yellowstripe goby</name>
    <dbReference type="NCBI Taxonomy" id="88201"/>
    <lineage>
        <taxon>Eukaryota</taxon>
        <taxon>Metazoa</taxon>
        <taxon>Chordata</taxon>
        <taxon>Craniata</taxon>
        <taxon>Vertebrata</taxon>
        <taxon>Euteleostomi</taxon>
        <taxon>Actinopterygii</taxon>
        <taxon>Neopterygii</taxon>
        <taxon>Teleostei</taxon>
        <taxon>Neoteleostei</taxon>
        <taxon>Acanthomorphata</taxon>
        <taxon>Gobiaria</taxon>
        <taxon>Gobiiformes</taxon>
        <taxon>Gobioidei</taxon>
        <taxon>Gobiidae</taxon>
        <taxon>Gobionellinae</taxon>
        <taxon>Mugilogobius</taxon>
    </lineage>
</organism>
<dbReference type="Pfam" id="PF05380">
    <property type="entry name" value="Peptidase_A17"/>
    <property type="match status" value="1"/>
</dbReference>
<dbReference type="Proteomes" id="UP001460270">
    <property type="component" value="Unassembled WGS sequence"/>
</dbReference>
<evidence type="ECO:0000313" key="4">
    <source>
        <dbReference type="EMBL" id="KAK7929198.1"/>
    </source>
</evidence>
<dbReference type="InterPro" id="IPR043502">
    <property type="entry name" value="DNA/RNA_pol_sf"/>
</dbReference>
<dbReference type="AlphaFoldDB" id="A0AAW0PH81"/>